<dbReference type="Proteomes" id="UP000237839">
    <property type="component" value="Unassembled WGS sequence"/>
</dbReference>
<feature type="repeat" description="TPR" evidence="1">
    <location>
        <begin position="52"/>
        <end position="85"/>
    </location>
</feature>
<reference evidence="2 3" key="1">
    <citation type="submission" date="2018-02" db="EMBL/GenBank/DDBJ databases">
        <title>Solimicrobium silvestre gen. nov., sp. nov., isolated from alpine forest soil.</title>
        <authorList>
            <person name="Margesin R."/>
            <person name="Albuquerque L."/>
            <person name="Zhang D.-C."/>
            <person name="Froufe H.J.C."/>
            <person name="Severino R."/>
            <person name="Roxo I."/>
            <person name="Egas C."/>
            <person name="Da Costa M.S."/>
        </authorList>
    </citation>
    <scope>NUCLEOTIDE SEQUENCE [LARGE SCALE GENOMIC DNA]</scope>
    <source>
        <strain evidence="2 3">S20-91</strain>
    </source>
</reference>
<organism evidence="2 3">
    <name type="scientific">Solimicrobium silvestre</name>
    <dbReference type="NCBI Taxonomy" id="2099400"/>
    <lineage>
        <taxon>Bacteria</taxon>
        <taxon>Pseudomonadati</taxon>
        <taxon>Pseudomonadota</taxon>
        <taxon>Betaproteobacteria</taxon>
        <taxon>Burkholderiales</taxon>
        <taxon>Oxalobacteraceae</taxon>
        <taxon>Solimicrobium</taxon>
    </lineage>
</organism>
<dbReference type="EMBL" id="PUGF01000005">
    <property type="protein sequence ID" value="PRC93923.1"/>
    <property type="molecule type" value="Genomic_DNA"/>
</dbReference>
<gene>
    <name evidence="2" type="ORF">S2091_1532</name>
</gene>
<accession>A0A2S9H1V3</accession>
<protein>
    <submittedName>
        <fullName evidence="2">Uncharacterized protein</fullName>
    </submittedName>
</protein>
<dbReference type="InterPro" id="IPR019734">
    <property type="entry name" value="TPR_rpt"/>
</dbReference>
<proteinExistence type="predicted"/>
<sequence length="202" mass="22298">MTKPTNSKKSIAAVDTEVGALFEQALAASLQHQSEIAVNILNELLHRDPYHARARHLLGAEYAQAGNIDNALLELFTALELNPAMPLARFQLGLLLLTCARVDDAVNVWMPLDQLGNEHVLNRFRVGMLQMVQGNFEHARQLLATAMAENTELPELNKEMAIVIETIFAAANRDSPLVDAAEEDPNAQHILVSSYLQSPVFH</sequence>
<dbReference type="RefSeq" id="WP_105531196.1">
    <property type="nucleotide sequence ID" value="NZ_PUGF01000005.1"/>
</dbReference>
<keyword evidence="1" id="KW-0802">TPR repeat</keyword>
<dbReference type="Gene3D" id="1.25.40.10">
    <property type="entry name" value="Tetratricopeptide repeat domain"/>
    <property type="match status" value="1"/>
</dbReference>
<dbReference type="OrthoDB" id="8776071at2"/>
<comment type="caution">
    <text evidence="2">The sequence shown here is derived from an EMBL/GenBank/DDBJ whole genome shotgun (WGS) entry which is preliminary data.</text>
</comment>
<dbReference type="SMART" id="SM00028">
    <property type="entry name" value="TPR"/>
    <property type="match status" value="2"/>
</dbReference>
<dbReference type="AlphaFoldDB" id="A0A2S9H1V3"/>
<dbReference type="PROSITE" id="PS50005">
    <property type="entry name" value="TPR"/>
    <property type="match status" value="1"/>
</dbReference>
<evidence type="ECO:0000313" key="3">
    <source>
        <dbReference type="Proteomes" id="UP000237839"/>
    </source>
</evidence>
<keyword evidence="3" id="KW-1185">Reference proteome</keyword>
<evidence type="ECO:0000256" key="1">
    <source>
        <dbReference type="PROSITE-ProRule" id="PRU00339"/>
    </source>
</evidence>
<evidence type="ECO:0000313" key="2">
    <source>
        <dbReference type="EMBL" id="PRC93923.1"/>
    </source>
</evidence>
<dbReference type="SUPFAM" id="SSF48452">
    <property type="entry name" value="TPR-like"/>
    <property type="match status" value="1"/>
</dbReference>
<name>A0A2S9H1V3_9BURK</name>
<dbReference type="InterPro" id="IPR011990">
    <property type="entry name" value="TPR-like_helical_dom_sf"/>
</dbReference>